<evidence type="ECO:0000256" key="1">
    <source>
        <dbReference type="SAM" id="MobiDB-lite"/>
    </source>
</evidence>
<dbReference type="EMBL" id="FNQV01000003">
    <property type="protein sequence ID" value="SDZ94362.1"/>
    <property type="molecule type" value="Genomic_DNA"/>
</dbReference>
<dbReference type="Pfam" id="PF18755">
    <property type="entry name" value="RAMA"/>
    <property type="match status" value="1"/>
</dbReference>
<feature type="compositionally biased region" description="Acidic residues" evidence="1">
    <location>
        <begin position="209"/>
        <end position="218"/>
    </location>
</feature>
<proteinExistence type="predicted"/>
<protein>
    <recommendedName>
        <fullName evidence="2">RAMA domain-containing protein</fullName>
    </recommendedName>
</protein>
<dbReference type="RefSeq" id="WP_092561878.1">
    <property type="nucleotide sequence ID" value="NZ_FNQV01000003.1"/>
</dbReference>
<reference evidence="4" key="1">
    <citation type="submission" date="2016-10" db="EMBL/GenBank/DDBJ databases">
        <authorList>
            <person name="Varghese N."/>
            <person name="Submissions S."/>
        </authorList>
    </citation>
    <scope>NUCLEOTIDE SEQUENCE [LARGE SCALE GENOMIC DNA]</scope>
    <source>
        <strain evidence="4">KPR-1</strain>
    </source>
</reference>
<dbReference type="InterPro" id="IPR040843">
    <property type="entry name" value="RAMA"/>
</dbReference>
<name>A0A1H3X6T8_9ACTO</name>
<dbReference type="Proteomes" id="UP000199288">
    <property type="component" value="Unassembled WGS sequence"/>
</dbReference>
<evidence type="ECO:0000313" key="3">
    <source>
        <dbReference type="EMBL" id="SDZ94362.1"/>
    </source>
</evidence>
<evidence type="ECO:0000313" key="4">
    <source>
        <dbReference type="Proteomes" id="UP000199288"/>
    </source>
</evidence>
<feature type="region of interest" description="Disordered" evidence="1">
    <location>
        <begin position="206"/>
        <end position="241"/>
    </location>
</feature>
<sequence length="341" mass="37270">MSLFEFDSGHLIPARFGHTSSARLDSQMLRAVKDQVLELVGRPLFPVVWEERQQAQLLSMDASGQVVTVEVLDELNAASLVAALSRAGNWAALGWLDLAAMYPAGQGAFRRDWNEFRESLPPRTPAGPRVVIVADHITDDVRPALELLSGSGVDVYELSLREFGDGRRLIDVAPVRGPLAARSQMVMLGRATKEVELLASAQEFAPVAPEEDEADGDVEATGTMETEPEEPAAEPSQPSYTAPMDEAARTLLAIAKYLGEDTRLTWLQLRKGVSHEATLRVTGELVLENGDEYRDPSAAACAVSGRDDVDGWRVWRFGEAGPNLDDARYELDEADELDVRS</sequence>
<organism evidence="3 4">
    <name type="scientific">Bowdeniella nasicola</name>
    <dbReference type="NCBI Taxonomy" id="208480"/>
    <lineage>
        <taxon>Bacteria</taxon>
        <taxon>Bacillati</taxon>
        <taxon>Actinomycetota</taxon>
        <taxon>Actinomycetes</taxon>
        <taxon>Actinomycetales</taxon>
        <taxon>Actinomycetaceae</taxon>
        <taxon>Bowdeniella</taxon>
    </lineage>
</organism>
<feature type="domain" description="RAMA" evidence="2">
    <location>
        <begin position="254"/>
        <end position="331"/>
    </location>
</feature>
<dbReference type="OrthoDB" id="5149322at2"/>
<evidence type="ECO:0000259" key="2">
    <source>
        <dbReference type="Pfam" id="PF18755"/>
    </source>
</evidence>
<keyword evidence="4" id="KW-1185">Reference proteome</keyword>
<gene>
    <name evidence="3" type="ORF">SAMN02910418_00607</name>
</gene>
<accession>A0A1H3X6T8</accession>
<dbReference type="AlphaFoldDB" id="A0A1H3X6T8"/>